<name>A0ABZ2LPE6_9BACT</name>
<dbReference type="EMBL" id="CP089984">
    <property type="protein sequence ID" value="WXB12769.1"/>
    <property type="molecule type" value="Genomic_DNA"/>
</dbReference>
<dbReference type="InterPro" id="IPR006683">
    <property type="entry name" value="Thioestr_dom"/>
</dbReference>
<dbReference type="SUPFAM" id="SSF54637">
    <property type="entry name" value="Thioesterase/thiol ester dehydrase-isomerase"/>
    <property type="match status" value="1"/>
</dbReference>
<feature type="compositionally biased region" description="Basic and acidic residues" evidence="4">
    <location>
        <begin position="150"/>
        <end position="166"/>
    </location>
</feature>
<gene>
    <name evidence="6" type="ORF">LZC94_33580</name>
</gene>
<keyword evidence="7" id="KW-1185">Reference proteome</keyword>
<dbReference type="PROSITE" id="PS51770">
    <property type="entry name" value="HOTDOG_ACOT"/>
    <property type="match status" value="1"/>
</dbReference>
<evidence type="ECO:0000256" key="3">
    <source>
        <dbReference type="PROSITE-ProRule" id="PRU01106"/>
    </source>
</evidence>
<dbReference type="PANTHER" id="PTHR11049">
    <property type="entry name" value="ACYL COENZYME A THIOESTER HYDROLASE"/>
    <property type="match status" value="1"/>
</dbReference>
<dbReference type="Gene3D" id="3.10.129.10">
    <property type="entry name" value="Hotdog Thioesterase"/>
    <property type="match status" value="1"/>
</dbReference>
<keyword evidence="2 3" id="KW-0378">Hydrolase</keyword>
<evidence type="ECO:0000313" key="7">
    <source>
        <dbReference type="Proteomes" id="UP001370348"/>
    </source>
</evidence>
<dbReference type="InterPro" id="IPR033120">
    <property type="entry name" value="HOTDOG_ACOT"/>
</dbReference>
<accession>A0ABZ2LPE6</accession>
<evidence type="ECO:0000256" key="2">
    <source>
        <dbReference type="ARBA" id="ARBA00022801"/>
    </source>
</evidence>
<evidence type="ECO:0000256" key="4">
    <source>
        <dbReference type="SAM" id="MobiDB-lite"/>
    </source>
</evidence>
<feature type="domain" description="HotDog ACOT-type" evidence="5">
    <location>
        <begin position="15"/>
        <end position="127"/>
    </location>
</feature>
<evidence type="ECO:0000259" key="5">
    <source>
        <dbReference type="PROSITE" id="PS51770"/>
    </source>
</evidence>
<dbReference type="Proteomes" id="UP001370348">
    <property type="component" value="Chromosome"/>
</dbReference>
<dbReference type="Pfam" id="PF03061">
    <property type="entry name" value="4HBT"/>
    <property type="match status" value="1"/>
</dbReference>
<reference evidence="6 7" key="1">
    <citation type="submission" date="2021-12" db="EMBL/GenBank/DDBJ databases">
        <title>Discovery of the Pendulisporaceae a myxobacterial family with distinct sporulation behavior and unique specialized metabolism.</title>
        <authorList>
            <person name="Garcia R."/>
            <person name="Popoff A."/>
            <person name="Bader C.D."/>
            <person name="Loehr J."/>
            <person name="Walesch S."/>
            <person name="Walt C."/>
            <person name="Boldt J."/>
            <person name="Bunk B."/>
            <person name="Haeckl F.J.F.P.J."/>
            <person name="Gunesch A.P."/>
            <person name="Birkelbach J."/>
            <person name="Nuebel U."/>
            <person name="Pietschmann T."/>
            <person name="Bach T."/>
            <person name="Mueller R."/>
        </authorList>
    </citation>
    <scope>NUCLEOTIDE SEQUENCE [LARGE SCALE GENOMIC DNA]</scope>
    <source>
        <strain evidence="6 7">MSr11954</strain>
    </source>
</reference>
<organism evidence="6 7">
    <name type="scientific">Pendulispora albinea</name>
    <dbReference type="NCBI Taxonomy" id="2741071"/>
    <lineage>
        <taxon>Bacteria</taxon>
        <taxon>Pseudomonadati</taxon>
        <taxon>Myxococcota</taxon>
        <taxon>Myxococcia</taxon>
        <taxon>Myxococcales</taxon>
        <taxon>Sorangiineae</taxon>
        <taxon>Pendulisporaceae</taxon>
        <taxon>Pendulispora</taxon>
    </lineage>
</organism>
<protein>
    <submittedName>
        <fullName evidence="6">Acyl-CoA thioesterase</fullName>
    </submittedName>
</protein>
<dbReference type="InterPro" id="IPR040170">
    <property type="entry name" value="Cytosol_ACT"/>
</dbReference>
<evidence type="ECO:0000313" key="6">
    <source>
        <dbReference type="EMBL" id="WXB12769.1"/>
    </source>
</evidence>
<feature type="region of interest" description="Disordered" evidence="4">
    <location>
        <begin position="145"/>
        <end position="166"/>
    </location>
</feature>
<dbReference type="InterPro" id="IPR029069">
    <property type="entry name" value="HotDog_dom_sf"/>
</dbReference>
<dbReference type="RefSeq" id="WP_394822390.1">
    <property type="nucleotide sequence ID" value="NZ_CP089984.1"/>
</dbReference>
<dbReference type="CDD" id="cd03442">
    <property type="entry name" value="BFIT_BACH"/>
    <property type="match status" value="1"/>
</dbReference>
<comment type="similarity">
    <text evidence="1">Belongs to the acyl coenzyme A hydrolase family.</text>
</comment>
<proteinExistence type="inferred from homology"/>
<evidence type="ECO:0000256" key="1">
    <source>
        <dbReference type="ARBA" id="ARBA00010458"/>
    </source>
</evidence>
<sequence length="166" mass="18448">MQAEEPTVISSKPQSESITDMTEYVLPQHANALGGVFGGQIMAWIDLCAAICAQRHSGHMAVTAFVDDLKFEQPVKIGEVARLRARLLATFRTSMEIEVVVEGENLKTQRRWPCVRARLVFVAIDDDAKPTAVIPLALDSEETRISQAEGEARRRARLDRAETTRT</sequence>